<keyword evidence="4" id="KW-0808">Transferase</keyword>
<dbReference type="GO" id="GO:0032549">
    <property type="term" value="F:ribonucleoside binding"/>
    <property type="evidence" value="ECO:0007669"/>
    <property type="project" value="InterPro"/>
</dbReference>
<dbReference type="InterPro" id="IPR015712">
    <property type="entry name" value="DNA-dir_RNA_pol_su2"/>
</dbReference>
<keyword evidence="6" id="KW-0804">Transcription</keyword>
<evidence type="ECO:0000256" key="5">
    <source>
        <dbReference type="ARBA" id="ARBA00022695"/>
    </source>
</evidence>
<dbReference type="GO" id="GO:0003677">
    <property type="term" value="F:DNA binding"/>
    <property type="evidence" value="ECO:0007669"/>
    <property type="project" value="InterPro"/>
</dbReference>
<protein>
    <recommendedName>
        <fullName evidence="2">DNA-directed RNA polymerase</fullName>
        <ecNumber evidence="2">2.7.7.6</ecNumber>
    </recommendedName>
</protein>
<dbReference type="InterPro" id="IPR007641">
    <property type="entry name" value="RNA_pol_Rpb2_7"/>
</dbReference>
<comment type="similarity">
    <text evidence="1">Belongs to the RNA polymerase beta chain family.</text>
</comment>
<evidence type="ECO:0000313" key="10">
    <source>
        <dbReference type="Proteomes" id="UP000652761"/>
    </source>
</evidence>
<feature type="domain" description="Transposase-associated" evidence="8">
    <location>
        <begin position="85"/>
        <end position="139"/>
    </location>
</feature>
<dbReference type="InterPro" id="IPR029480">
    <property type="entry name" value="Transpos_assoc"/>
</dbReference>
<evidence type="ECO:0000256" key="6">
    <source>
        <dbReference type="ARBA" id="ARBA00023163"/>
    </source>
</evidence>
<evidence type="ECO:0000259" key="8">
    <source>
        <dbReference type="Pfam" id="PF13963"/>
    </source>
</evidence>
<evidence type="ECO:0000256" key="4">
    <source>
        <dbReference type="ARBA" id="ARBA00022679"/>
    </source>
</evidence>
<keyword evidence="3" id="KW-0240">DNA-directed RNA polymerase</keyword>
<feature type="non-terminal residue" evidence="9">
    <location>
        <position position="1"/>
    </location>
</feature>
<accession>A0A843XHV4</accession>
<feature type="non-terminal residue" evidence="9">
    <location>
        <position position="257"/>
    </location>
</feature>
<dbReference type="OrthoDB" id="629391at2759"/>
<keyword evidence="10" id="KW-1185">Reference proteome</keyword>
<name>A0A843XHV4_COLES</name>
<evidence type="ECO:0000256" key="3">
    <source>
        <dbReference type="ARBA" id="ARBA00022478"/>
    </source>
</evidence>
<dbReference type="GO" id="GO:0000428">
    <property type="term" value="C:DNA-directed RNA polymerase complex"/>
    <property type="evidence" value="ECO:0007669"/>
    <property type="project" value="UniProtKB-KW"/>
</dbReference>
<evidence type="ECO:0000256" key="2">
    <source>
        <dbReference type="ARBA" id="ARBA00012418"/>
    </source>
</evidence>
<reference evidence="9" key="1">
    <citation type="submission" date="2017-07" db="EMBL/GenBank/DDBJ databases">
        <title>Taro Niue Genome Assembly and Annotation.</title>
        <authorList>
            <person name="Atibalentja N."/>
            <person name="Keating K."/>
            <person name="Fields C.J."/>
        </authorList>
    </citation>
    <scope>NUCLEOTIDE SEQUENCE</scope>
    <source>
        <strain evidence="9">Niue_2</strain>
        <tissue evidence="9">Leaf</tissue>
    </source>
</reference>
<dbReference type="SUPFAM" id="SSF64484">
    <property type="entry name" value="beta and beta-prime subunits of DNA dependent RNA-polymerase"/>
    <property type="match status" value="1"/>
</dbReference>
<dbReference type="EC" id="2.7.7.6" evidence="2"/>
<sequence>VEQLQKEKKVHWPYIPKFHLVTRQSVADRKRFGGVMFGEMERDYLLPHGAAANLHERLFTLSDSSQMFGKHAFLLVAKKEMASDRSWMYHRIVDHVVSVEFRVGVENFIQFALGNPNAAVDSEGAIRCPCMICKNLRKEMASDRSWMYHRIVDHVVSVEFRVGVENFIQFALGNPNAVVDNEGGIRCPCMICKNLKWNSPWEVQRHLYRKGFVEGYMNWTCHGEELWSHEPSNVEGTSTYVDMVVVAAGPIFNVHED</sequence>
<feature type="domain" description="Transposase-associated" evidence="8">
    <location>
        <begin position="144"/>
        <end position="224"/>
    </location>
</feature>
<dbReference type="Pfam" id="PF13963">
    <property type="entry name" value="Transpos_assoc"/>
    <property type="match status" value="2"/>
</dbReference>
<comment type="caution">
    <text evidence="9">The sequence shown here is derived from an EMBL/GenBank/DDBJ whole genome shotgun (WGS) entry which is preliminary data.</text>
</comment>
<dbReference type="EMBL" id="NMUH01008533">
    <property type="protein sequence ID" value="MQM18926.1"/>
    <property type="molecule type" value="Genomic_DNA"/>
</dbReference>
<dbReference type="GO" id="GO:0006351">
    <property type="term" value="P:DNA-templated transcription"/>
    <property type="evidence" value="ECO:0007669"/>
    <property type="project" value="InterPro"/>
</dbReference>
<dbReference type="Gene3D" id="3.90.1800.10">
    <property type="entry name" value="RNA polymerase alpha subunit dimerisation domain"/>
    <property type="match status" value="1"/>
</dbReference>
<evidence type="ECO:0000313" key="9">
    <source>
        <dbReference type="EMBL" id="MQM18926.1"/>
    </source>
</evidence>
<dbReference type="AlphaFoldDB" id="A0A843XHV4"/>
<keyword evidence="5" id="KW-0548">Nucleotidyltransferase</keyword>
<dbReference type="Proteomes" id="UP000652761">
    <property type="component" value="Unassembled WGS sequence"/>
</dbReference>
<proteinExistence type="inferred from homology"/>
<evidence type="ECO:0000256" key="1">
    <source>
        <dbReference type="ARBA" id="ARBA00006835"/>
    </source>
</evidence>
<dbReference type="PANTHER" id="PTHR20856">
    <property type="entry name" value="DNA-DIRECTED RNA POLYMERASE I SUBUNIT 2"/>
    <property type="match status" value="1"/>
</dbReference>
<dbReference type="GO" id="GO:0003899">
    <property type="term" value="F:DNA-directed RNA polymerase activity"/>
    <property type="evidence" value="ECO:0007669"/>
    <property type="project" value="UniProtKB-EC"/>
</dbReference>
<dbReference type="Pfam" id="PF04560">
    <property type="entry name" value="RNA_pol_Rpb2_7"/>
    <property type="match status" value="1"/>
</dbReference>
<organism evidence="9 10">
    <name type="scientific">Colocasia esculenta</name>
    <name type="common">Wild taro</name>
    <name type="synonym">Arum esculentum</name>
    <dbReference type="NCBI Taxonomy" id="4460"/>
    <lineage>
        <taxon>Eukaryota</taxon>
        <taxon>Viridiplantae</taxon>
        <taxon>Streptophyta</taxon>
        <taxon>Embryophyta</taxon>
        <taxon>Tracheophyta</taxon>
        <taxon>Spermatophyta</taxon>
        <taxon>Magnoliopsida</taxon>
        <taxon>Liliopsida</taxon>
        <taxon>Araceae</taxon>
        <taxon>Aroideae</taxon>
        <taxon>Colocasieae</taxon>
        <taxon>Colocasia</taxon>
    </lineage>
</organism>
<feature type="domain" description="RNA polymerase Rpb2" evidence="7">
    <location>
        <begin position="33"/>
        <end position="68"/>
    </location>
</feature>
<gene>
    <name evidence="9" type="ORF">Taro_051926</name>
</gene>
<evidence type="ECO:0000259" key="7">
    <source>
        <dbReference type="Pfam" id="PF04560"/>
    </source>
</evidence>